<comment type="caution">
    <text evidence="2">The sequence shown here is derived from an EMBL/GenBank/DDBJ whole genome shotgun (WGS) entry which is preliminary data.</text>
</comment>
<dbReference type="EMBL" id="JARJCN010000028">
    <property type="protein sequence ID" value="KAJ7087606.1"/>
    <property type="molecule type" value="Genomic_DNA"/>
</dbReference>
<dbReference type="AlphaFoldDB" id="A0AAD6U7C4"/>
<protein>
    <submittedName>
        <fullName evidence="2">Uncharacterized protein</fullName>
    </submittedName>
</protein>
<name>A0AAD6U7C4_9AGAR</name>
<feature type="region of interest" description="Disordered" evidence="1">
    <location>
        <begin position="289"/>
        <end position="324"/>
    </location>
</feature>
<feature type="region of interest" description="Disordered" evidence="1">
    <location>
        <begin position="129"/>
        <end position="158"/>
    </location>
</feature>
<accession>A0AAD6U7C4</accession>
<organism evidence="2 3">
    <name type="scientific">Mycena belliarum</name>
    <dbReference type="NCBI Taxonomy" id="1033014"/>
    <lineage>
        <taxon>Eukaryota</taxon>
        <taxon>Fungi</taxon>
        <taxon>Dikarya</taxon>
        <taxon>Basidiomycota</taxon>
        <taxon>Agaricomycotina</taxon>
        <taxon>Agaricomycetes</taxon>
        <taxon>Agaricomycetidae</taxon>
        <taxon>Agaricales</taxon>
        <taxon>Marasmiineae</taxon>
        <taxon>Mycenaceae</taxon>
        <taxon>Mycena</taxon>
    </lineage>
</organism>
<evidence type="ECO:0000256" key="1">
    <source>
        <dbReference type="SAM" id="MobiDB-lite"/>
    </source>
</evidence>
<evidence type="ECO:0000313" key="3">
    <source>
        <dbReference type="Proteomes" id="UP001222325"/>
    </source>
</evidence>
<reference evidence="2" key="1">
    <citation type="submission" date="2023-03" db="EMBL/GenBank/DDBJ databases">
        <title>Massive genome expansion in bonnet fungi (Mycena s.s.) driven by repeated elements and novel gene families across ecological guilds.</title>
        <authorList>
            <consortium name="Lawrence Berkeley National Laboratory"/>
            <person name="Harder C.B."/>
            <person name="Miyauchi S."/>
            <person name="Viragh M."/>
            <person name="Kuo A."/>
            <person name="Thoen E."/>
            <person name="Andreopoulos B."/>
            <person name="Lu D."/>
            <person name="Skrede I."/>
            <person name="Drula E."/>
            <person name="Henrissat B."/>
            <person name="Morin E."/>
            <person name="Kohler A."/>
            <person name="Barry K."/>
            <person name="LaButti K."/>
            <person name="Morin E."/>
            <person name="Salamov A."/>
            <person name="Lipzen A."/>
            <person name="Mereny Z."/>
            <person name="Hegedus B."/>
            <person name="Baldrian P."/>
            <person name="Stursova M."/>
            <person name="Weitz H."/>
            <person name="Taylor A."/>
            <person name="Grigoriev I.V."/>
            <person name="Nagy L.G."/>
            <person name="Martin F."/>
            <person name="Kauserud H."/>
        </authorList>
    </citation>
    <scope>NUCLEOTIDE SEQUENCE</scope>
    <source>
        <strain evidence="2">CBHHK173m</strain>
    </source>
</reference>
<dbReference type="Proteomes" id="UP001222325">
    <property type="component" value="Unassembled WGS sequence"/>
</dbReference>
<proteinExistence type="predicted"/>
<gene>
    <name evidence="2" type="ORF">B0H15DRAFT_949981</name>
</gene>
<sequence length="477" mass="50754">MILGTIDPVGGAPSRISPLLGAPMRASSTNQLDVTYRGVRRLDPSWNVKSSSLAARNMIIGDTVSVNWLVVQMPAGQNPVEDYYIDTLAAPRRVDDLFRAVFAAGTITVPVASGLKQALTAGDGASVAAAPSVSHKSPTPGSPLPLGEDDSDTEPGPMSKIFVIVSDERHGSSSVPRATILAVYKLEERGGKSIVDTRELIQELQSSAEAIIGSARLSVEVKVAAMVLRSSFYRLKEDAEYLGPPDVPELAVAQADPSTGCPYSIHIFLDTADSLRAVGKESEIKLEADSGMSGKRRFSTLSADDDDEDRTPGPEHPFASKSKSKSKLYKLKAVPSERDPAQLRWLSGPSGYSNVISAAIKAQVRSKQPSATCALSVFCAYMYIVSHITPGEACEAAGRFAIPNTVLGNFLNVAADWVGQAITAGRLQIEVGHIPVVKAHIDGDIPDSYLGIKPWIAFLKEAQKESKVDAAKIGTTE</sequence>
<keyword evidence="3" id="KW-1185">Reference proteome</keyword>
<evidence type="ECO:0000313" key="2">
    <source>
        <dbReference type="EMBL" id="KAJ7087606.1"/>
    </source>
</evidence>